<gene>
    <name evidence="1" type="ORF">PAXRUDRAFT_153093</name>
</gene>
<dbReference type="InParanoid" id="A0A0D0DFV1"/>
<reference evidence="2" key="2">
    <citation type="submission" date="2015-01" db="EMBL/GenBank/DDBJ databases">
        <title>Evolutionary Origins and Diversification of the Mycorrhizal Mutualists.</title>
        <authorList>
            <consortium name="DOE Joint Genome Institute"/>
            <consortium name="Mycorrhizal Genomics Consortium"/>
            <person name="Kohler A."/>
            <person name="Kuo A."/>
            <person name="Nagy L.G."/>
            <person name="Floudas D."/>
            <person name="Copeland A."/>
            <person name="Barry K.W."/>
            <person name="Cichocki N."/>
            <person name="Veneault-Fourrey C."/>
            <person name="LaButti K."/>
            <person name="Lindquist E.A."/>
            <person name="Lipzen A."/>
            <person name="Lundell T."/>
            <person name="Morin E."/>
            <person name="Murat C."/>
            <person name="Riley R."/>
            <person name="Ohm R."/>
            <person name="Sun H."/>
            <person name="Tunlid A."/>
            <person name="Henrissat B."/>
            <person name="Grigoriev I.V."/>
            <person name="Hibbett D.S."/>
            <person name="Martin F."/>
        </authorList>
    </citation>
    <scope>NUCLEOTIDE SEQUENCE [LARGE SCALE GENOMIC DNA]</scope>
    <source>
        <strain evidence="2">Ve08.2h10</strain>
    </source>
</reference>
<dbReference type="EMBL" id="KN825589">
    <property type="protein sequence ID" value="KIK83656.1"/>
    <property type="molecule type" value="Genomic_DNA"/>
</dbReference>
<reference evidence="1 2" key="1">
    <citation type="submission" date="2014-04" db="EMBL/GenBank/DDBJ databases">
        <authorList>
            <consortium name="DOE Joint Genome Institute"/>
            <person name="Kuo A."/>
            <person name="Kohler A."/>
            <person name="Jargeat P."/>
            <person name="Nagy L.G."/>
            <person name="Floudas D."/>
            <person name="Copeland A."/>
            <person name="Barry K.W."/>
            <person name="Cichocki N."/>
            <person name="Veneault-Fourrey C."/>
            <person name="LaButti K."/>
            <person name="Lindquist E.A."/>
            <person name="Lipzen A."/>
            <person name="Lundell T."/>
            <person name="Morin E."/>
            <person name="Murat C."/>
            <person name="Sun H."/>
            <person name="Tunlid A."/>
            <person name="Henrissat B."/>
            <person name="Grigoriev I.V."/>
            <person name="Hibbett D.S."/>
            <person name="Martin F."/>
            <person name="Nordberg H.P."/>
            <person name="Cantor M.N."/>
            <person name="Hua S.X."/>
        </authorList>
    </citation>
    <scope>NUCLEOTIDE SEQUENCE [LARGE SCALE GENOMIC DNA]</scope>
    <source>
        <strain evidence="1 2">Ve08.2h10</strain>
    </source>
</reference>
<protein>
    <submittedName>
        <fullName evidence="1">Uncharacterized protein</fullName>
    </submittedName>
</protein>
<sequence>IFSILMQIMNQKSNTLQSILRIFLQSAHAPQKVINSLTRMGISISTDAINVAI</sequence>
<evidence type="ECO:0000313" key="2">
    <source>
        <dbReference type="Proteomes" id="UP000054538"/>
    </source>
</evidence>
<dbReference type="OrthoDB" id="4743193at2759"/>
<accession>A0A0D0DFV1</accession>
<keyword evidence="2" id="KW-1185">Reference proteome</keyword>
<name>A0A0D0DFV1_9AGAM</name>
<evidence type="ECO:0000313" key="1">
    <source>
        <dbReference type="EMBL" id="KIK83656.1"/>
    </source>
</evidence>
<dbReference type="Proteomes" id="UP000054538">
    <property type="component" value="Unassembled WGS sequence"/>
</dbReference>
<dbReference type="AlphaFoldDB" id="A0A0D0DFV1"/>
<dbReference type="STRING" id="930991.A0A0D0DFV1"/>
<dbReference type="HOGENOM" id="CLU_142990_2_0_1"/>
<proteinExistence type="predicted"/>
<organism evidence="1 2">
    <name type="scientific">Paxillus rubicundulus Ve08.2h10</name>
    <dbReference type="NCBI Taxonomy" id="930991"/>
    <lineage>
        <taxon>Eukaryota</taxon>
        <taxon>Fungi</taxon>
        <taxon>Dikarya</taxon>
        <taxon>Basidiomycota</taxon>
        <taxon>Agaricomycotina</taxon>
        <taxon>Agaricomycetes</taxon>
        <taxon>Agaricomycetidae</taxon>
        <taxon>Boletales</taxon>
        <taxon>Paxilineae</taxon>
        <taxon>Paxillaceae</taxon>
        <taxon>Paxillus</taxon>
    </lineage>
</organism>
<feature type="non-terminal residue" evidence="1">
    <location>
        <position position="1"/>
    </location>
</feature>